<dbReference type="InterPro" id="IPR057562">
    <property type="entry name" value="Tli3-like_dom"/>
</dbReference>
<keyword evidence="1" id="KW-0812">Transmembrane</keyword>
<keyword evidence="4" id="KW-1185">Reference proteome</keyword>
<evidence type="ECO:0000313" key="4">
    <source>
        <dbReference type="Proteomes" id="UP000244908"/>
    </source>
</evidence>
<dbReference type="InterPro" id="IPR036278">
    <property type="entry name" value="Sialidase_sf"/>
</dbReference>
<dbReference type="KEGG" id="lpv:HYN51_04540"/>
<evidence type="ECO:0000256" key="1">
    <source>
        <dbReference type="SAM" id="Phobius"/>
    </source>
</evidence>
<dbReference type="AlphaFoldDB" id="A0A2Y9TWG8"/>
<accession>A0A2Y9TWG8</accession>
<dbReference type="RefSeq" id="WP_108899969.1">
    <property type="nucleotide sequence ID" value="NZ_CP029185.2"/>
</dbReference>
<proteinExistence type="predicted"/>
<keyword evidence="1" id="KW-0472">Membrane</keyword>
<evidence type="ECO:0000259" key="2">
    <source>
        <dbReference type="Pfam" id="PF24316"/>
    </source>
</evidence>
<organism evidence="3 4">
    <name type="scientific">Limnobaculum parvum</name>
    <dbReference type="NCBI Taxonomy" id="2172103"/>
    <lineage>
        <taxon>Bacteria</taxon>
        <taxon>Pseudomonadati</taxon>
        <taxon>Pseudomonadota</taxon>
        <taxon>Gammaproteobacteria</taxon>
        <taxon>Enterobacterales</taxon>
        <taxon>Budviciaceae</taxon>
        <taxon>Limnobaculum</taxon>
    </lineage>
</organism>
<dbReference type="Pfam" id="PF24316">
    <property type="entry name" value="Tli3"/>
    <property type="match status" value="2"/>
</dbReference>
<feature type="transmembrane region" description="Helical" evidence="1">
    <location>
        <begin position="12"/>
        <end position="33"/>
    </location>
</feature>
<name>A0A2Y9TWG8_9GAMM</name>
<sequence length="505" mass="57796">MTTPSPKKKKSIYIILLIVLAAVLSMVLLLGIWGQIQTRLSIGAAFGGAGFENLPMRTHHAAYDIEPQVIYRLDDNRYVELSNYEDCKPTGEDQWVAEAWYYDRNLGIKTELSTGMRSYQGRIINADPSGKNLIFPASSDRLNCSERGCGSSTIAYSTDYGRTLSYKRIGGSGTSSNPSEDSKEFTVVITKKELIYYNGEEGDYFFSRIELDGKTINGELVSHYDHVKTIPPYPVLMDHYQCDTSIKPKSVGRITVKEYDERRNSYVESLLSVVNGVISVLDKVESWQVTLRTNYAAYDIVPQVIYRLDDHRYVELSNYGGCLPTYEDEKVVELWYHDLRRNIKTRLFSKMRNYQGRVINADPSGKNLAFPVTPDRMTCEEELCGESMVYYSTDYGNTFKPFHFLTFRNGKDEATNPLMHSKQYTTIITNNELIVYEKYGRIYKVKKIVLNKENKNETPERIYSDEDSIPSYSVMMDSYFCDASIKPKSIGGISVEEYNRQRKGN</sequence>
<keyword evidence="1" id="KW-1133">Transmembrane helix</keyword>
<protein>
    <recommendedName>
        <fullName evidence="2">Tli3-like domain-containing protein</fullName>
    </recommendedName>
</protein>
<feature type="domain" description="Tli3-like" evidence="2">
    <location>
        <begin position="63"/>
        <end position="196"/>
    </location>
</feature>
<dbReference type="Proteomes" id="UP000244908">
    <property type="component" value="Chromosome"/>
</dbReference>
<evidence type="ECO:0000313" key="3">
    <source>
        <dbReference type="EMBL" id="AWH87890.1"/>
    </source>
</evidence>
<reference evidence="3 4" key="1">
    <citation type="journal article" date="2019" name="Int. J. Syst. Evol. Microbiol.">
        <title>Limnobaculum parvum gen. nov., sp. nov., isolated from a freshwater lake.</title>
        <authorList>
            <person name="Baek C."/>
            <person name="Shin S.K."/>
            <person name="Yi H."/>
        </authorList>
    </citation>
    <scope>NUCLEOTIDE SEQUENCE [LARGE SCALE GENOMIC DNA]</scope>
    <source>
        <strain evidence="3 4">HYN0051</strain>
    </source>
</reference>
<gene>
    <name evidence="3" type="ORF">HYN51_04540</name>
</gene>
<dbReference type="OrthoDB" id="7065968at2"/>
<dbReference type="EMBL" id="CP029185">
    <property type="protein sequence ID" value="AWH87890.1"/>
    <property type="molecule type" value="Genomic_DNA"/>
</dbReference>
<feature type="domain" description="Tli3-like" evidence="2">
    <location>
        <begin position="298"/>
        <end position="436"/>
    </location>
</feature>
<dbReference type="SUPFAM" id="SSF50939">
    <property type="entry name" value="Sialidases"/>
    <property type="match status" value="1"/>
</dbReference>